<protein>
    <submittedName>
        <fullName evidence="3">ParB protein</fullName>
    </submittedName>
</protein>
<evidence type="ECO:0000259" key="2">
    <source>
        <dbReference type="Pfam" id="PF02195"/>
    </source>
</evidence>
<evidence type="ECO:0000256" key="1">
    <source>
        <dbReference type="SAM" id="MobiDB-lite"/>
    </source>
</evidence>
<evidence type="ECO:0000313" key="3">
    <source>
        <dbReference type="EMBL" id="DAD80169.1"/>
    </source>
</evidence>
<organism evidence="3">
    <name type="scientific">Siphoviridae sp. cttxG5</name>
    <dbReference type="NCBI Taxonomy" id="2826498"/>
    <lineage>
        <taxon>Viruses</taxon>
        <taxon>Duplodnaviria</taxon>
        <taxon>Heunggongvirae</taxon>
        <taxon>Uroviricota</taxon>
        <taxon>Caudoviricetes</taxon>
    </lineage>
</organism>
<reference evidence="3" key="1">
    <citation type="journal article" date="2021" name="Proc. Natl. Acad. Sci. U.S.A.">
        <title>A Catalog of Tens of Thousands of Viruses from Human Metagenomes Reveals Hidden Associations with Chronic Diseases.</title>
        <authorList>
            <person name="Tisza M.J."/>
            <person name="Buck C.B."/>
        </authorList>
    </citation>
    <scope>NUCLEOTIDE SEQUENCE</scope>
    <source>
        <strain evidence="3">CttxG5</strain>
    </source>
</reference>
<name>A0A8S5MCV5_9CAUD</name>
<feature type="region of interest" description="Disordered" evidence="1">
    <location>
        <begin position="155"/>
        <end position="193"/>
    </location>
</feature>
<sequence length="257" mass="29212">MKTEEIALSRVSENEANPREISQANFQKLVQSIIVFPRMLTLRPIVVDETFHALGGNMRLKALQHIVTMDEASIQVKLDAEQRLSDEEQSALMEYWQGWQQQPTVTVVSASDLTEAQKQEFMIKDNLSFGNWDFNDLANRWDSAQLQNWGMPVWNPAPAEASSTSKCKKKDKDDQEGDPFAGELPPEIEGHDLTPDDLPTIMGDGVLPRENVIIHYKPADEPFLAKLLGVDHIDRIVWNFDELKPRQEGKEEDNGEE</sequence>
<proteinExistence type="predicted"/>
<feature type="domain" description="ParB-like N-terminal" evidence="2">
    <location>
        <begin position="3"/>
        <end position="70"/>
    </location>
</feature>
<dbReference type="InterPro" id="IPR003115">
    <property type="entry name" value="ParB_N"/>
</dbReference>
<dbReference type="Pfam" id="PF02195">
    <property type="entry name" value="ParB_N"/>
    <property type="match status" value="1"/>
</dbReference>
<dbReference type="EMBL" id="BK014881">
    <property type="protein sequence ID" value="DAD80169.1"/>
    <property type="molecule type" value="Genomic_DNA"/>
</dbReference>
<accession>A0A8S5MCV5</accession>